<dbReference type="eggNOG" id="ENOG503327Q">
    <property type="taxonomic scope" value="Bacteria"/>
</dbReference>
<keyword evidence="1" id="KW-0614">Plasmid</keyword>
<dbReference type="Proteomes" id="UP000000447">
    <property type="component" value="Plasmid unnamed"/>
</dbReference>
<name>B9L3H5_THERP</name>
<keyword evidence="2" id="KW-1185">Reference proteome</keyword>
<dbReference type="OrthoDB" id="5120343at2"/>
<geneLocation type="plasmid" evidence="2">
    <name>Tros</name>
</geneLocation>
<organism evidence="1 2">
    <name type="scientific">Thermomicrobium roseum (strain ATCC 27502 / DSM 5159 / P-2)</name>
    <dbReference type="NCBI Taxonomy" id="309801"/>
    <lineage>
        <taxon>Bacteria</taxon>
        <taxon>Pseudomonadati</taxon>
        <taxon>Thermomicrobiota</taxon>
        <taxon>Thermomicrobia</taxon>
        <taxon>Thermomicrobiales</taxon>
        <taxon>Thermomicrobiaceae</taxon>
        <taxon>Thermomicrobium</taxon>
    </lineage>
</organism>
<evidence type="ECO:0000313" key="1">
    <source>
        <dbReference type="EMBL" id="ACM07129.1"/>
    </source>
</evidence>
<dbReference type="KEGG" id="tro:trd_A0339"/>
<sequence>MSHEIHDSHDRITHGVEVASETIVIKNEFAEAHVRKVRTRNGERLEIHSPKLGYTIRLDPLELEAISWQPVDTFSRMLENPWGPA</sequence>
<reference evidence="1 2" key="1">
    <citation type="journal article" date="2009" name="PLoS ONE">
        <title>Complete genome sequence of the aerobic CO-oxidizing thermophile Thermomicrobium roseum.</title>
        <authorList>
            <person name="Wu D."/>
            <person name="Raymond J."/>
            <person name="Wu M."/>
            <person name="Chatterji S."/>
            <person name="Ren Q."/>
            <person name="Graham J.E."/>
            <person name="Bryant D.A."/>
            <person name="Robb F."/>
            <person name="Colman A."/>
            <person name="Tallon L.J."/>
            <person name="Badger J.H."/>
            <person name="Madupu R."/>
            <person name="Ward N.L."/>
            <person name="Eisen J.A."/>
        </authorList>
    </citation>
    <scope>NUCLEOTIDE SEQUENCE [LARGE SCALE GENOMIC DNA]</scope>
    <source>
        <strain evidence="2">ATCC 27502 / DSM 5159 / P-2</strain>
        <plasmid evidence="1">unnamed</plasmid>
    </source>
</reference>
<accession>B9L3H5</accession>
<evidence type="ECO:0000313" key="2">
    <source>
        <dbReference type="Proteomes" id="UP000000447"/>
    </source>
</evidence>
<dbReference type="AlphaFoldDB" id="B9L3H5"/>
<proteinExistence type="predicted"/>
<dbReference type="RefSeq" id="WP_012643116.1">
    <property type="nucleotide sequence ID" value="NC_011961.1"/>
</dbReference>
<gene>
    <name evidence="1" type="ordered locus">trd_A0339</name>
</gene>
<dbReference type="EMBL" id="CP001276">
    <property type="protein sequence ID" value="ACM07129.1"/>
    <property type="molecule type" value="Genomic_DNA"/>
</dbReference>
<protein>
    <submittedName>
        <fullName evidence="1">Dihydrodiol dehydrogenase</fullName>
    </submittedName>
</protein>
<dbReference type="HOGENOM" id="CLU_171590_0_0_0"/>